<dbReference type="OrthoDB" id="9156400at2"/>
<gene>
    <name evidence="1" type="ORF">E6C76_03845</name>
</gene>
<keyword evidence="2" id="KW-1185">Reference proteome</keyword>
<name>A0A4S4B947_9RHOO</name>
<dbReference type="EMBL" id="SSOC01000001">
    <property type="protein sequence ID" value="THF67503.1"/>
    <property type="molecule type" value="Genomic_DNA"/>
</dbReference>
<comment type="caution">
    <text evidence="1">The sequence shown here is derived from an EMBL/GenBank/DDBJ whole genome shotgun (WGS) entry which is preliminary data.</text>
</comment>
<evidence type="ECO:0000313" key="1">
    <source>
        <dbReference type="EMBL" id="THF67503.1"/>
    </source>
</evidence>
<dbReference type="RefSeq" id="WP_087778535.1">
    <property type="nucleotide sequence ID" value="NZ_SSOC01000001.1"/>
</dbReference>
<proteinExistence type="predicted"/>
<reference evidence="1 2" key="1">
    <citation type="submission" date="2019-04" db="EMBL/GenBank/DDBJ databases">
        <title>Azoarcus nasutitermitis sp. nov. isolated from termite nest.</title>
        <authorList>
            <person name="Lin S.-Y."/>
            <person name="Hameed A."/>
            <person name="Hsu Y.-H."/>
            <person name="Young C.-C."/>
        </authorList>
    </citation>
    <scope>NUCLEOTIDE SEQUENCE [LARGE SCALE GENOMIC DNA]</scope>
    <source>
        <strain evidence="1 2">CC-YHH838</strain>
    </source>
</reference>
<dbReference type="AlphaFoldDB" id="A0A4S4B947"/>
<accession>A0A4S4B947</accession>
<organism evidence="1 2">
    <name type="scientific">Pseudothauera nasutitermitis</name>
    <dbReference type="NCBI Taxonomy" id="2565930"/>
    <lineage>
        <taxon>Bacteria</taxon>
        <taxon>Pseudomonadati</taxon>
        <taxon>Pseudomonadota</taxon>
        <taxon>Betaproteobacteria</taxon>
        <taxon>Rhodocyclales</taxon>
        <taxon>Zoogloeaceae</taxon>
        <taxon>Pseudothauera</taxon>
    </lineage>
</organism>
<sequence length="67" mass="7087">MSASTTACAAATPAARPARLVKCRVSVRTATGEQHSYTALFKSTCGAVMDALDRFGFCKVSVEAMRE</sequence>
<evidence type="ECO:0000313" key="2">
    <source>
        <dbReference type="Proteomes" id="UP000308430"/>
    </source>
</evidence>
<protein>
    <submittedName>
        <fullName evidence="1">Uncharacterized protein</fullName>
    </submittedName>
</protein>
<dbReference type="Proteomes" id="UP000308430">
    <property type="component" value="Unassembled WGS sequence"/>
</dbReference>